<evidence type="ECO:0000313" key="2">
    <source>
        <dbReference type="EMBL" id="KAF5833212.1"/>
    </source>
</evidence>
<gene>
    <name evidence="2" type="ORF">DUNSADRAFT_10527</name>
</gene>
<evidence type="ECO:0000313" key="3">
    <source>
        <dbReference type="Proteomes" id="UP000815325"/>
    </source>
</evidence>
<sequence>MLLSDVAKRTIGKNFLNCCKKHACRQMAFLHHPSSRDDGMEWSAVLESKQTSVAVEPAVDPIVPHPSCTTKRESDAWASELSQWQQSDDNLICKSKQVSSKDLFAAVCVGSTSIGYTIADGHRKELVRAYQDTLLGNREEGSFQEALRETAAALECCAQEIGRLSDGKRVYLDIVGTAAFRGPGHLNHGLSQGELLALQQLCAPLADLQPTEMHMRVLTGIEEGALAFKAAAGGPGPCIVIDLGGRSTEVAVGGAGTEPPHILSLPFGCLTSGSDAGMQDTLGPYLKQVKSFVAEHVQHAGQAPRVVLAGGTATTAVALLKGMASMYDGEAVHGSLVAVKDFVRLASQLESVQRSREAQGEEDRLCALNARWLTEKRRRSLPAGCMALVEVVTCCGGVDTVTVSNRDLLDAILMQRRQESKQGQSETGC</sequence>
<dbReference type="EMBL" id="MU069823">
    <property type="protein sequence ID" value="KAF5833212.1"/>
    <property type="molecule type" value="Genomic_DNA"/>
</dbReference>
<accession>A0ABQ7GF29</accession>
<dbReference type="PANTHER" id="PTHR30005:SF0">
    <property type="entry name" value="RETROGRADE REGULATION PROTEIN 2"/>
    <property type="match status" value="1"/>
</dbReference>
<dbReference type="InterPro" id="IPR003695">
    <property type="entry name" value="Ppx_GppA_N"/>
</dbReference>
<name>A0ABQ7GF29_DUNSA</name>
<dbReference type="InterPro" id="IPR050273">
    <property type="entry name" value="GppA/Ppx_hydrolase"/>
</dbReference>
<dbReference type="Proteomes" id="UP000815325">
    <property type="component" value="Unassembled WGS sequence"/>
</dbReference>
<evidence type="ECO:0000259" key="1">
    <source>
        <dbReference type="Pfam" id="PF02541"/>
    </source>
</evidence>
<dbReference type="PANTHER" id="PTHR30005">
    <property type="entry name" value="EXOPOLYPHOSPHATASE"/>
    <property type="match status" value="1"/>
</dbReference>
<reference evidence="2" key="1">
    <citation type="submission" date="2017-08" db="EMBL/GenBank/DDBJ databases">
        <authorList>
            <person name="Polle J.E."/>
            <person name="Barry K."/>
            <person name="Cushman J."/>
            <person name="Schmutz J."/>
            <person name="Tran D."/>
            <person name="Hathwaick L.T."/>
            <person name="Yim W.C."/>
            <person name="Jenkins J."/>
            <person name="Mckie-Krisberg Z.M."/>
            <person name="Prochnik S."/>
            <person name="Lindquist E."/>
            <person name="Dockter R.B."/>
            <person name="Adam C."/>
            <person name="Molina H."/>
            <person name="Bunkerborg J."/>
            <person name="Jin E."/>
            <person name="Buchheim M."/>
            <person name="Magnuson J."/>
        </authorList>
    </citation>
    <scope>NUCLEOTIDE SEQUENCE</scope>
    <source>
        <strain evidence="2">CCAP 19/18</strain>
    </source>
</reference>
<proteinExistence type="predicted"/>
<comment type="caution">
    <text evidence="2">The sequence shown here is derived from an EMBL/GenBank/DDBJ whole genome shotgun (WGS) entry which is preliminary data.</text>
</comment>
<keyword evidence="3" id="KW-1185">Reference proteome</keyword>
<feature type="domain" description="Ppx/GppA phosphatase N-terminal" evidence="1">
    <location>
        <begin position="213"/>
        <end position="358"/>
    </location>
</feature>
<organism evidence="2 3">
    <name type="scientific">Dunaliella salina</name>
    <name type="common">Green alga</name>
    <name type="synonym">Protococcus salinus</name>
    <dbReference type="NCBI Taxonomy" id="3046"/>
    <lineage>
        <taxon>Eukaryota</taxon>
        <taxon>Viridiplantae</taxon>
        <taxon>Chlorophyta</taxon>
        <taxon>core chlorophytes</taxon>
        <taxon>Chlorophyceae</taxon>
        <taxon>CS clade</taxon>
        <taxon>Chlamydomonadales</taxon>
        <taxon>Dunaliellaceae</taxon>
        <taxon>Dunaliella</taxon>
    </lineage>
</organism>
<dbReference type="Gene3D" id="3.30.420.150">
    <property type="entry name" value="Exopolyphosphatase. Domain 2"/>
    <property type="match status" value="1"/>
</dbReference>
<dbReference type="Pfam" id="PF02541">
    <property type="entry name" value="Ppx-GppA"/>
    <property type="match status" value="1"/>
</dbReference>
<dbReference type="SUPFAM" id="SSF53067">
    <property type="entry name" value="Actin-like ATPase domain"/>
    <property type="match status" value="1"/>
</dbReference>
<protein>
    <recommendedName>
        <fullName evidence="1">Ppx/GppA phosphatase N-terminal domain-containing protein</fullName>
    </recommendedName>
</protein>
<dbReference type="InterPro" id="IPR043129">
    <property type="entry name" value="ATPase_NBD"/>
</dbReference>